<dbReference type="InterPro" id="IPR007111">
    <property type="entry name" value="NACHT_NTPase"/>
</dbReference>
<dbReference type="PANTHER" id="PTHR46312:SF2">
    <property type="entry name" value="NUCLEOTIDE-BINDING OLIGOMERIZATION DOMAIN-CONTAINING PROTEIN 2-LIKE"/>
    <property type="match status" value="1"/>
</dbReference>
<dbReference type="InterPro" id="IPR021133">
    <property type="entry name" value="HEAT_type_2"/>
</dbReference>
<dbReference type="Gene3D" id="3.40.50.300">
    <property type="entry name" value="P-loop containing nucleotide triphosphate hydrolases"/>
    <property type="match status" value="1"/>
</dbReference>
<dbReference type="EMBL" id="CAJOBO010002433">
    <property type="protein sequence ID" value="CAF4450759.1"/>
    <property type="molecule type" value="Genomic_DNA"/>
</dbReference>
<dbReference type="InterPro" id="IPR000157">
    <property type="entry name" value="TIR_dom"/>
</dbReference>
<evidence type="ECO:0000313" key="3">
    <source>
        <dbReference type="EMBL" id="CAF4450759.1"/>
    </source>
</evidence>
<feature type="domain" description="NACHT" evidence="2">
    <location>
        <begin position="257"/>
        <end position="383"/>
    </location>
</feature>
<sequence length="841" mass="96928">MMFADGKHVMLSYNHKSKDIVTAVYNSLKTENIPVWFDEKDINDNMYNSMAEAVNGASVVCCFMTPEYENSPNCELELQHAQKLRKRIIPCMVSNRKIWKPSPSKWLDLITGSIIALDFSNTSEANILAKARELIDRIKNQPSTPATESPPQPVKLFEEIRQKYLRENRIKRMVNEEKSFPIEQSYINLAIVDAKDQQEKEKKLKEQDQKMKEREKQKDFNLEKQHGEIIGTYEEIYGHKTSIDVKNIFQQCKDQIKKVLILGRAGIGKSTFCQYVTYRWAKGELWSEYELLILIRLRKLTSSRYPPGKKYSPINLLEKEYFPCEDLSAEQIQHFKELCKNHQVLWILDGYDEFAQHIPEQLEDVFKHVREAQHNILTSRPYAIKSSYDVKLEITGFTNDNIVKYVEQFFDQITKEINNDSSETQKLLRLLKSNSSIWGVAHIPVNLELICSLWSNNDWTETTVLTITVLYDNIIEWQCRRYLASQTINHEDLTKQAVYDKCNTELQFLEYLAFKGMECDKIMLTPAILKEAKDDLKSFAIDIPQILKMGILKSYDDKATGTQNQTEKQHYFVHLSFQEHFAARHLLRILRSTDKVKAINFINNNKYNQRFHFVFVFASGLLAQSHYKSCIEPFWSAVQGEPIDLVGVKHIELTIACFDELINGTMFPQRPQLIKSITHWLEYCALHNAKALKTNIAQSFQQTNVLLKTTIIQNTFLQLLQSNQPVEKRNIYNFIAQLPIDEPTAKLKNKILDAMVDTDPYIRLNACEVLGNFGEHAATHDVLATLINAMRDKDSDVRREASAALAGLGGKAATNEVIAALINATSDEKYSIRQTACEALG</sequence>
<dbReference type="InterPro" id="IPR016024">
    <property type="entry name" value="ARM-type_fold"/>
</dbReference>
<dbReference type="SUPFAM" id="SSF52540">
    <property type="entry name" value="P-loop containing nucleoside triphosphate hydrolases"/>
    <property type="match status" value="1"/>
</dbReference>
<name>A0A820SG28_9BILA</name>
<reference evidence="3" key="1">
    <citation type="submission" date="2021-02" db="EMBL/GenBank/DDBJ databases">
        <authorList>
            <person name="Nowell W R."/>
        </authorList>
    </citation>
    <scope>NUCLEOTIDE SEQUENCE</scope>
</reference>
<dbReference type="PANTHER" id="PTHR46312">
    <property type="entry name" value="NACHT DOMAIN-CONTAINING PROTEIN"/>
    <property type="match status" value="1"/>
</dbReference>
<gene>
    <name evidence="3" type="ORF">HFQ381_LOCUS23865</name>
</gene>
<dbReference type="Pfam" id="PF13676">
    <property type="entry name" value="TIR_2"/>
    <property type="match status" value="1"/>
</dbReference>
<proteinExistence type="predicted"/>
<accession>A0A820SG28</accession>
<dbReference type="Pfam" id="PF13646">
    <property type="entry name" value="HEAT_2"/>
    <property type="match status" value="1"/>
</dbReference>
<dbReference type="Proteomes" id="UP000663851">
    <property type="component" value="Unassembled WGS sequence"/>
</dbReference>
<protein>
    <recommendedName>
        <fullName evidence="2">NACHT domain-containing protein</fullName>
    </recommendedName>
</protein>
<evidence type="ECO:0000259" key="2">
    <source>
        <dbReference type="PROSITE" id="PS50837"/>
    </source>
</evidence>
<dbReference type="Pfam" id="PF05729">
    <property type="entry name" value="NACHT"/>
    <property type="match status" value="1"/>
</dbReference>
<dbReference type="SUPFAM" id="SSF52200">
    <property type="entry name" value="Toll/Interleukin receptor TIR domain"/>
    <property type="match status" value="1"/>
</dbReference>
<evidence type="ECO:0000313" key="4">
    <source>
        <dbReference type="Proteomes" id="UP000663851"/>
    </source>
</evidence>
<feature type="repeat" description="HEAT" evidence="1">
    <location>
        <begin position="817"/>
        <end position="841"/>
    </location>
</feature>
<dbReference type="AlphaFoldDB" id="A0A820SG28"/>
<dbReference type="PROSITE" id="PS50837">
    <property type="entry name" value="NACHT"/>
    <property type="match status" value="1"/>
</dbReference>
<organism evidence="3 4">
    <name type="scientific">Rotaria socialis</name>
    <dbReference type="NCBI Taxonomy" id="392032"/>
    <lineage>
        <taxon>Eukaryota</taxon>
        <taxon>Metazoa</taxon>
        <taxon>Spiralia</taxon>
        <taxon>Gnathifera</taxon>
        <taxon>Rotifera</taxon>
        <taxon>Eurotatoria</taxon>
        <taxon>Bdelloidea</taxon>
        <taxon>Philodinida</taxon>
        <taxon>Philodinidae</taxon>
        <taxon>Rotaria</taxon>
    </lineage>
</organism>
<dbReference type="PROSITE" id="PS50077">
    <property type="entry name" value="HEAT_REPEAT"/>
    <property type="match status" value="1"/>
</dbReference>
<evidence type="ECO:0000256" key="1">
    <source>
        <dbReference type="PROSITE-ProRule" id="PRU00103"/>
    </source>
</evidence>
<dbReference type="Gene3D" id="3.40.50.10140">
    <property type="entry name" value="Toll/interleukin-1 receptor homology (TIR) domain"/>
    <property type="match status" value="1"/>
</dbReference>
<dbReference type="InterPro" id="IPR011989">
    <property type="entry name" value="ARM-like"/>
</dbReference>
<dbReference type="SUPFAM" id="SSF48371">
    <property type="entry name" value="ARM repeat"/>
    <property type="match status" value="1"/>
</dbReference>
<feature type="non-terminal residue" evidence="3">
    <location>
        <position position="841"/>
    </location>
</feature>
<dbReference type="InterPro" id="IPR027417">
    <property type="entry name" value="P-loop_NTPase"/>
</dbReference>
<dbReference type="GO" id="GO:0007165">
    <property type="term" value="P:signal transduction"/>
    <property type="evidence" value="ECO:0007669"/>
    <property type="project" value="InterPro"/>
</dbReference>
<comment type="caution">
    <text evidence="3">The sequence shown here is derived from an EMBL/GenBank/DDBJ whole genome shotgun (WGS) entry which is preliminary data.</text>
</comment>
<dbReference type="Gene3D" id="1.25.10.10">
    <property type="entry name" value="Leucine-rich Repeat Variant"/>
    <property type="match status" value="1"/>
</dbReference>
<dbReference type="InterPro" id="IPR035897">
    <property type="entry name" value="Toll_tir_struct_dom_sf"/>
</dbReference>